<dbReference type="Gene3D" id="6.10.250.980">
    <property type="match status" value="1"/>
</dbReference>
<dbReference type="CDD" id="cd11408">
    <property type="entry name" value="bHLH-O_HELT"/>
    <property type="match status" value="1"/>
</dbReference>
<feature type="domain" description="BHLH" evidence="7">
    <location>
        <begin position="264"/>
        <end position="319"/>
    </location>
</feature>
<dbReference type="Pfam" id="PF07527">
    <property type="entry name" value="Hairy_orange"/>
    <property type="match status" value="1"/>
</dbReference>
<evidence type="ECO:0000313" key="9">
    <source>
        <dbReference type="EMBL" id="MBN3278633.1"/>
    </source>
</evidence>
<feature type="domain" description="Orange" evidence="8">
    <location>
        <begin position="341"/>
        <end position="376"/>
    </location>
</feature>
<evidence type="ECO:0000256" key="4">
    <source>
        <dbReference type="ARBA" id="ARBA00023163"/>
    </source>
</evidence>
<gene>
    <name evidence="9" type="primary">Helt</name>
    <name evidence="9" type="ORF">GTO93_0000496</name>
</gene>
<dbReference type="InterPro" id="IPR003650">
    <property type="entry name" value="Orange_dom"/>
</dbReference>
<dbReference type="Gene3D" id="4.10.280.10">
    <property type="entry name" value="Helix-loop-helix DNA-binding domain"/>
    <property type="match status" value="1"/>
</dbReference>
<feature type="compositionally biased region" description="Basic residues" evidence="6">
    <location>
        <begin position="48"/>
        <end position="60"/>
    </location>
</feature>
<evidence type="ECO:0000313" key="10">
    <source>
        <dbReference type="Proteomes" id="UP001166093"/>
    </source>
</evidence>
<feature type="region of interest" description="Disordered" evidence="6">
    <location>
        <begin position="1"/>
        <end position="121"/>
    </location>
</feature>
<feature type="non-terminal residue" evidence="9">
    <location>
        <position position="491"/>
    </location>
</feature>
<feature type="non-terminal residue" evidence="9">
    <location>
        <position position="1"/>
    </location>
</feature>
<dbReference type="Proteomes" id="UP001166093">
    <property type="component" value="Unassembled WGS sequence"/>
</dbReference>
<dbReference type="PROSITE" id="PS50888">
    <property type="entry name" value="BHLH"/>
    <property type="match status" value="1"/>
</dbReference>
<dbReference type="SMART" id="SM00353">
    <property type="entry name" value="HLH"/>
    <property type="match status" value="1"/>
</dbReference>
<dbReference type="EMBL" id="JAAWVQ010081120">
    <property type="protein sequence ID" value="MBN3278633.1"/>
    <property type="molecule type" value="Genomic_DNA"/>
</dbReference>
<evidence type="ECO:0000259" key="8">
    <source>
        <dbReference type="PROSITE" id="PS51054"/>
    </source>
</evidence>
<dbReference type="SUPFAM" id="SSF158457">
    <property type="entry name" value="Orange domain-like"/>
    <property type="match status" value="1"/>
</dbReference>
<keyword evidence="10" id="KW-1185">Reference proteome</keyword>
<accession>A0ABS2XW83</accession>
<dbReference type="InterPro" id="IPR050370">
    <property type="entry name" value="HES_HEY"/>
</dbReference>
<dbReference type="PROSITE" id="PS51054">
    <property type="entry name" value="ORANGE"/>
    <property type="match status" value="1"/>
</dbReference>
<protein>
    <submittedName>
        <fullName evidence="9">HELT protein</fullName>
    </submittedName>
</protein>
<keyword evidence="3" id="KW-0805">Transcription regulation</keyword>
<feature type="compositionally biased region" description="Pro residues" evidence="6">
    <location>
        <begin position="12"/>
        <end position="22"/>
    </location>
</feature>
<keyword evidence="4" id="KW-0804">Transcription</keyword>
<keyword evidence="5" id="KW-0539">Nucleus</keyword>
<reference evidence="9" key="1">
    <citation type="journal article" date="2021" name="Cell">
        <title>Tracing the genetic footprints of vertebrate landing in non-teleost ray-finned fishes.</title>
        <authorList>
            <person name="Bi X."/>
            <person name="Wang K."/>
            <person name="Yang L."/>
            <person name="Pan H."/>
            <person name="Jiang H."/>
            <person name="Wei Q."/>
            <person name="Fang M."/>
            <person name="Yu H."/>
            <person name="Zhu C."/>
            <person name="Cai Y."/>
            <person name="He Y."/>
            <person name="Gan X."/>
            <person name="Zeng H."/>
            <person name="Yu D."/>
            <person name="Zhu Y."/>
            <person name="Jiang H."/>
            <person name="Qiu Q."/>
            <person name="Yang H."/>
            <person name="Zhang Y.E."/>
            <person name="Wang W."/>
            <person name="Zhu M."/>
            <person name="He S."/>
            <person name="Zhang G."/>
        </authorList>
    </citation>
    <scope>NUCLEOTIDE SEQUENCE</scope>
    <source>
        <strain evidence="9">Pddl_001</strain>
    </source>
</reference>
<dbReference type="PANTHER" id="PTHR10985">
    <property type="entry name" value="BASIC HELIX-LOOP-HELIX TRANSCRIPTION FACTOR, HES-RELATED"/>
    <property type="match status" value="1"/>
</dbReference>
<evidence type="ECO:0000256" key="3">
    <source>
        <dbReference type="ARBA" id="ARBA00023015"/>
    </source>
</evidence>
<name>A0ABS2XW83_POLSP</name>
<comment type="subcellular location">
    <subcellularLocation>
        <location evidence="1">Nucleus</location>
    </subcellularLocation>
</comment>
<evidence type="ECO:0000256" key="6">
    <source>
        <dbReference type="SAM" id="MobiDB-lite"/>
    </source>
</evidence>
<feature type="compositionally biased region" description="Basic and acidic residues" evidence="6">
    <location>
        <begin position="84"/>
        <end position="106"/>
    </location>
</feature>
<organism evidence="9 10">
    <name type="scientific">Polyodon spathula</name>
    <name type="common">North American paddlefish</name>
    <name type="synonym">Squalus spathula</name>
    <dbReference type="NCBI Taxonomy" id="7913"/>
    <lineage>
        <taxon>Eukaryota</taxon>
        <taxon>Metazoa</taxon>
        <taxon>Chordata</taxon>
        <taxon>Craniata</taxon>
        <taxon>Vertebrata</taxon>
        <taxon>Euteleostomi</taxon>
        <taxon>Actinopterygii</taxon>
        <taxon>Chondrostei</taxon>
        <taxon>Acipenseriformes</taxon>
        <taxon>Polyodontidae</taxon>
        <taxon>Polyodon</taxon>
    </lineage>
</organism>
<dbReference type="Pfam" id="PF00010">
    <property type="entry name" value="HLH"/>
    <property type="match status" value="1"/>
</dbReference>
<evidence type="ECO:0000256" key="2">
    <source>
        <dbReference type="ARBA" id="ARBA00022491"/>
    </source>
</evidence>
<sequence>MPPGMELSRSSPPTPLVTPAPVPADVTVPVSKDTKCWEGEEELAQERKVKRRQRRGKGKKKAECPSLPYPPAEEECLLVLPPEPKGEPHQSPAREGEPHQSPETRELPLPSPEGPGLDAGGPQFQGCVAVVPAEQTLSSRIHTAPLCSMVLQSPRAISSGSLKDHWIIGYKLSLSKENPVVGNPRVPKTAGAAGLEEGKARVPAPIPHLPSSSPSDHLVHLGSYPQLTDELFTISDFSFFPFIDFITKTMSSKTKESKVKERKKAPVSHKVIEKRRRDRINRCLNELGKTVPMALAKQSSGKLEKAEILEMTVQYLRALHSGDFPRGSEKGELLAEFANYFHYGYHECMKNLVHYLTTVERMETKDTKYARILTFLQSKSRFVTEPVFGPLGALPDPSEFLCQLHSTTDFQSHNLSDSVFQQGPGHFSWHSSARTPAKPYLTNAAVPVTTPVQQFGSYLSPVQGLDNHYINFVGHSHSNAFSLQSAQYAAL</sequence>
<dbReference type="InterPro" id="IPR036638">
    <property type="entry name" value="HLH_DNA-bd_sf"/>
</dbReference>
<comment type="caution">
    <text evidence="9">The sequence shown here is derived from an EMBL/GenBank/DDBJ whole genome shotgun (WGS) entry which is preliminary data.</text>
</comment>
<dbReference type="InterPro" id="IPR011598">
    <property type="entry name" value="bHLH_dom"/>
</dbReference>
<keyword evidence="2" id="KW-0678">Repressor</keyword>
<proteinExistence type="predicted"/>
<evidence type="ECO:0000259" key="7">
    <source>
        <dbReference type="PROSITE" id="PS50888"/>
    </source>
</evidence>
<dbReference type="SUPFAM" id="SSF47459">
    <property type="entry name" value="HLH, helix-loop-helix DNA-binding domain"/>
    <property type="match status" value="1"/>
</dbReference>
<evidence type="ECO:0000256" key="5">
    <source>
        <dbReference type="ARBA" id="ARBA00023242"/>
    </source>
</evidence>
<evidence type="ECO:0000256" key="1">
    <source>
        <dbReference type="ARBA" id="ARBA00004123"/>
    </source>
</evidence>